<sequence>MNHSNTRLSASKSRLMPSRYLPMPPFLRSGSGFLYIPLPTRANGSSLHKKRESVSATLQSFVSNHHLLLGYPPASFVPTRSSLSRLAHNGLTCSLLLASPLLPSPPTRRAHWFPFAQPTSPLLPSPPLLDVCTGSVAPPALPFLAFVTVAPLLDVRIGSLYPFFPSSPYVCIGEDPFFSSSASPPSRLTAVPRRGTSIKTASQYFSIFTLHALPLFLGSPIEIRVASRHRCCCVRDGWTQRRRIDSAILTAVAPASSLRPCLAGFTSSNANSISSLHMKFETQYAKNKMSLRARWMGPVLTDRLGRSNPVAPASSLRPCLASFHSRSWPPLDLSHLSPFAHGLAKMGFNA</sequence>
<dbReference type="EMBL" id="JARKIF010000032">
    <property type="protein sequence ID" value="KAJ7611643.1"/>
    <property type="molecule type" value="Genomic_DNA"/>
</dbReference>
<comment type="caution">
    <text evidence="1">The sequence shown here is derived from an EMBL/GenBank/DDBJ whole genome shotgun (WGS) entry which is preliminary data.</text>
</comment>
<protein>
    <submittedName>
        <fullName evidence="1">Uncharacterized protein</fullName>
    </submittedName>
</protein>
<name>A0AAD7B5Z4_9AGAR</name>
<evidence type="ECO:0000313" key="1">
    <source>
        <dbReference type="EMBL" id="KAJ7611643.1"/>
    </source>
</evidence>
<gene>
    <name evidence="1" type="ORF">FB45DRAFT_1037294</name>
</gene>
<evidence type="ECO:0000313" key="2">
    <source>
        <dbReference type="Proteomes" id="UP001221142"/>
    </source>
</evidence>
<reference evidence="1" key="1">
    <citation type="submission" date="2023-03" db="EMBL/GenBank/DDBJ databases">
        <title>Massive genome expansion in bonnet fungi (Mycena s.s.) driven by repeated elements and novel gene families across ecological guilds.</title>
        <authorList>
            <consortium name="Lawrence Berkeley National Laboratory"/>
            <person name="Harder C.B."/>
            <person name="Miyauchi S."/>
            <person name="Viragh M."/>
            <person name="Kuo A."/>
            <person name="Thoen E."/>
            <person name="Andreopoulos B."/>
            <person name="Lu D."/>
            <person name="Skrede I."/>
            <person name="Drula E."/>
            <person name="Henrissat B."/>
            <person name="Morin E."/>
            <person name="Kohler A."/>
            <person name="Barry K."/>
            <person name="LaButti K."/>
            <person name="Morin E."/>
            <person name="Salamov A."/>
            <person name="Lipzen A."/>
            <person name="Mereny Z."/>
            <person name="Hegedus B."/>
            <person name="Baldrian P."/>
            <person name="Stursova M."/>
            <person name="Weitz H."/>
            <person name="Taylor A."/>
            <person name="Grigoriev I.V."/>
            <person name="Nagy L.G."/>
            <person name="Martin F."/>
            <person name="Kauserud H."/>
        </authorList>
    </citation>
    <scope>NUCLEOTIDE SEQUENCE</scope>
    <source>
        <strain evidence="1">9284</strain>
    </source>
</reference>
<keyword evidence="2" id="KW-1185">Reference proteome</keyword>
<dbReference type="AlphaFoldDB" id="A0AAD7B5Z4"/>
<accession>A0AAD7B5Z4</accession>
<dbReference type="Proteomes" id="UP001221142">
    <property type="component" value="Unassembled WGS sequence"/>
</dbReference>
<proteinExistence type="predicted"/>
<organism evidence="1 2">
    <name type="scientific">Roridomyces roridus</name>
    <dbReference type="NCBI Taxonomy" id="1738132"/>
    <lineage>
        <taxon>Eukaryota</taxon>
        <taxon>Fungi</taxon>
        <taxon>Dikarya</taxon>
        <taxon>Basidiomycota</taxon>
        <taxon>Agaricomycotina</taxon>
        <taxon>Agaricomycetes</taxon>
        <taxon>Agaricomycetidae</taxon>
        <taxon>Agaricales</taxon>
        <taxon>Marasmiineae</taxon>
        <taxon>Mycenaceae</taxon>
        <taxon>Roridomyces</taxon>
    </lineage>
</organism>